<protein>
    <submittedName>
        <fullName evidence="1">Uncharacterized protein</fullName>
    </submittedName>
</protein>
<comment type="caution">
    <text evidence="1">The sequence shown here is derived from an EMBL/GenBank/DDBJ whole genome shotgun (WGS) entry which is preliminary data.</text>
</comment>
<dbReference type="AlphaFoldDB" id="A0AAW0AUQ1"/>
<dbReference type="EMBL" id="JAWWNJ010000051">
    <property type="protein sequence ID" value="KAK7016336.1"/>
    <property type="molecule type" value="Genomic_DNA"/>
</dbReference>
<proteinExistence type="predicted"/>
<name>A0AAW0AUQ1_9AGAR</name>
<dbReference type="Proteomes" id="UP001362999">
    <property type="component" value="Unassembled WGS sequence"/>
</dbReference>
<sequence length="142" mass="15893">MAVKSGKDPKVFFRKAAQEYLTAASAYPEDDEHHPCMYIHEYLALFLTNDGVAKAFLNAALGHMFSAGTFPVREIMDVMKRIRLSVPKAKAIWERSSLGAGGVWDIFADVEKEEQKLRTSIAEGSARWTRVLGLQRKTSSTQ</sequence>
<keyword evidence="2" id="KW-1185">Reference proteome</keyword>
<evidence type="ECO:0000313" key="1">
    <source>
        <dbReference type="EMBL" id="KAK7016336.1"/>
    </source>
</evidence>
<gene>
    <name evidence="1" type="ORF">R3P38DRAFT_3276306</name>
</gene>
<organism evidence="1 2">
    <name type="scientific">Favolaschia claudopus</name>
    <dbReference type="NCBI Taxonomy" id="2862362"/>
    <lineage>
        <taxon>Eukaryota</taxon>
        <taxon>Fungi</taxon>
        <taxon>Dikarya</taxon>
        <taxon>Basidiomycota</taxon>
        <taxon>Agaricomycotina</taxon>
        <taxon>Agaricomycetes</taxon>
        <taxon>Agaricomycetidae</taxon>
        <taxon>Agaricales</taxon>
        <taxon>Marasmiineae</taxon>
        <taxon>Mycenaceae</taxon>
        <taxon>Favolaschia</taxon>
    </lineage>
</organism>
<accession>A0AAW0AUQ1</accession>
<reference evidence="1 2" key="1">
    <citation type="journal article" date="2024" name="J Genomics">
        <title>Draft genome sequencing and assembly of Favolaschia claudopus CIRM-BRFM 2984 isolated from oak limbs.</title>
        <authorList>
            <person name="Navarro D."/>
            <person name="Drula E."/>
            <person name="Chaduli D."/>
            <person name="Cazenave R."/>
            <person name="Ahrendt S."/>
            <person name="Wang J."/>
            <person name="Lipzen A."/>
            <person name="Daum C."/>
            <person name="Barry K."/>
            <person name="Grigoriev I.V."/>
            <person name="Favel A."/>
            <person name="Rosso M.N."/>
            <person name="Martin F."/>
        </authorList>
    </citation>
    <scope>NUCLEOTIDE SEQUENCE [LARGE SCALE GENOMIC DNA]</scope>
    <source>
        <strain evidence="1 2">CIRM-BRFM 2984</strain>
    </source>
</reference>
<evidence type="ECO:0000313" key="2">
    <source>
        <dbReference type="Proteomes" id="UP001362999"/>
    </source>
</evidence>